<dbReference type="GO" id="GO:0008270">
    <property type="term" value="F:zinc ion binding"/>
    <property type="evidence" value="ECO:0007669"/>
    <property type="project" value="InterPro"/>
</dbReference>
<sequence length="251" mass="27764">MCYQEAMEPLVLIGMLGVIIVWRLRGRHKNFNKKVENVGVPADNFPKLSTKQHHFQDNKLHPENTLDTPDLAPTIPVKISLKTGFRTVDGYARSMEPSTAKCSVTEVSPGIPNLEIIEHSGNHYPSLTINGFDEVLPSSSSTLAKFGVWIIPIRGQAFYDQPKLVVGQRLIPVPEPENIHDSHATYLTTEHGQKIGYVNRGTAKKIKKLVDARVRLSAVVVSEQQGGDDFGCSVLLGKENVVKAILTRHNV</sequence>
<keyword evidence="6" id="KW-1185">Reference proteome</keyword>
<evidence type="ECO:0000256" key="3">
    <source>
        <dbReference type="SAM" id="Phobius"/>
    </source>
</evidence>
<feature type="transmembrane region" description="Helical" evidence="3">
    <location>
        <begin position="6"/>
        <end position="24"/>
    </location>
</feature>
<proteinExistence type="predicted"/>
<dbReference type="EMBL" id="CP001706">
    <property type="protein sequence ID" value="ACV09614.1"/>
    <property type="molecule type" value="Genomic_DNA"/>
</dbReference>
<keyword evidence="3" id="KW-0812">Transmembrane</keyword>
<evidence type="ECO:0000313" key="6">
    <source>
        <dbReference type="Proteomes" id="UP000000628"/>
    </source>
</evidence>
<keyword evidence="3" id="KW-0472">Membrane</keyword>
<dbReference type="AlphaFoldDB" id="C7R0F0"/>
<evidence type="ECO:0000256" key="2">
    <source>
        <dbReference type="ARBA" id="ARBA00022801"/>
    </source>
</evidence>
<dbReference type="GO" id="GO:0003676">
    <property type="term" value="F:nucleic acid binding"/>
    <property type="evidence" value="ECO:0007669"/>
    <property type="project" value="InterPro"/>
</dbReference>
<keyword evidence="3" id="KW-1133">Transmembrane helix</keyword>
<dbReference type="Gene3D" id="3.30.70.2330">
    <property type="match status" value="1"/>
</dbReference>
<keyword evidence="1" id="KW-0479">Metal-binding</keyword>
<organism evidence="5 6">
    <name type="scientific">Jonesia denitrificans (strain ATCC 14870 / DSM 20603 / BCRC 15368 / CIP 55.134 / JCM 11481 / NBRC 15587 / NCTC 10816 / Prevot 55134)</name>
    <name type="common">Listeria denitrificans</name>
    <dbReference type="NCBI Taxonomy" id="471856"/>
    <lineage>
        <taxon>Bacteria</taxon>
        <taxon>Bacillati</taxon>
        <taxon>Actinomycetota</taxon>
        <taxon>Actinomycetes</taxon>
        <taxon>Micrococcales</taxon>
        <taxon>Jonesiaceae</taxon>
        <taxon>Jonesia</taxon>
    </lineage>
</organism>
<dbReference type="HOGENOM" id="CLU_1106000_0_0_11"/>
<accession>C7R0F0</accession>
<reference evidence="5 6" key="1">
    <citation type="journal article" date="2009" name="Stand. Genomic Sci.">
        <title>Complete genome sequence of Jonesia denitrificans type strain (Prevot 55134).</title>
        <authorList>
            <person name="Pukall R."/>
            <person name="Gehrich-Schroter G."/>
            <person name="Lapidus A."/>
            <person name="Nolan M."/>
            <person name="Glavina Del Rio T."/>
            <person name="Lucas S."/>
            <person name="Chen F."/>
            <person name="Tice H."/>
            <person name="Pitluck S."/>
            <person name="Cheng J.F."/>
            <person name="Copeland A."/>
            <person name="Saunders E."/>
            <person name="Brettin T."/>
            <person name="Detter J.C."/>
            <person name="Bruce D."/>
            <person name="Goodwin L."/>
            <person name="Pati A."/>
            <person name="Ivanova N."/>
            <person name="Mavromatis K."/>
            <person name="Ovchinnikova G."/>
            <person name="Chen A."/>
            <person name="Palaniappan K."/>
            <person name="Land M."/>
            <person name="Hauser L."/>
            <person name="Chang Y.J."/>
            <person name="Jeffries C.D."/>
            <person name="Chain P."/>
            <person name="Goker M."/>
            <person name="Bristow J."/>
            <person name="Eisen J.A."/>
            <person name="Markowitz V."/>
            <person name="Hugenholtz P."/>
            <person name="Kyrpides N.C."/>
            <person name="Klenk H.P."/>
            <person name="Han C."/>
        </authorList>
    </citation>
    <scope>NUCLEOTIDE SEQUENCE [LARGE SCALE GENOMIC DNA]</scope>
    <source>
        <strain evidence="6">ATCC 14870 / DSM 20603 / BCRC 15368 / CIP 55.134 / JCM 11481 / NBRC 15587 / NCTC 10816 / Prevot 55134</strain>
    </source>
</reference>
<dbReference type="Proteomes" id="UP000000628">
    <property type="component" value="Chromosome"/>
</dbReference>
<dbReference type="Pfam" id="PF08797">
    <property type="entry name" value="HIRAN"/>
    <property type="match status" value="1"/>
</dbReference>
<protein>
    <recommendedName>
        <fullName evidence="4">HIRAN domain-containing protein</fullName>
    </recommendedName>
</protein>
<gene>
    <name evidence="5" type="ordered locus">Jden_1975</name>
</gene>
<evidence type="ECO:0000259" key="4">
    <source>
        <dbReference type="SMART" id="SM00910"/>
    </source>
</evidence>
<evidence type="ECO:0000256" key="1">
    <source>
        <dbReference type="ARBA" id="ARBA00022723"/>
    </source>
</evidence>
<keyword evidence="2" id="KW-0378">Hydrolase</keyword>
<dbReference type="OrthoDB" id="5769937at2"/>
<dbReference type="InterPro" id="IPR014905">
    <property type="entry name" value="HIRAN"/>
</dbReference>
<evidence type="ECO:0000313" key="5">
    <source>
        <dbReference type="EMBL" id="ACV09614.1"/>
    </source>
</evidence>
<dbReference type="KEGG" id="jde:Jden_1975"/>
<dbReference type="SMART" id="SM00910">
    <property type="entry name" value="HIRAN"/>
    <property type="match status" value="1"/>
</dbReference>
<name>C7R0F0_JONDD</name>
<feature type="domain" description="HIRAN" evidence="4">
    <location>
        <begin position="146"/>
        <end position="245"/>
    </location>
</feature>
<dbReference type="GO" id="GO:0016818">
    <property type="term" value="F:hydrolase activity, acting on acid anhydrides, in phosphorus-containing anhydrides"/>
    <property type="evidence" value="ECO:0007669"/>
    <property type="project" value="InterPro"/>
</dbReference>